<keyword evidence="6" id="KW-0119">Carbohydrate metabolism</keyword>
<comment type="similarity">
    <text evidence="1">Belongs to the four-carbon acid sugar kinase family.</text>
</comment>
<dbReference type="RefSeq" id="WP_163819488.1">
    <property type="nucleotide sequence ID" value="NZ_JAAGOB010000008.1"/>
</dbReference>
<evidence type="ECO:0000256" key="12">
    <source>
        <dbReference type="ARBA" id="ARBA00041377"/>
    </source>
</evidence>
<evidence type="ECO:0000256" key="2">
    <source>
        <dbReference type="ARBA" id="ARBA00022679"/>
    </source>
</evidence>
<gene>
    <name evidence="15" type="ORF">G1H11_15410</name>
</gene>
<feature type="domain" description="Four-carbon acid sugar kinase nucleotide binding" evidence="14">
    <location>
        <begin position="250"/>
        <end position="408"/>
    </location>
</feature>
<evidence type="ECO:0000256" key="4">
    <source>
        <dbReference type="ARBA" id="ARBA00022777"/>
    </source>
</evidence>
<comment type="catalytic activity">
    <reaction evidence="8">
        <text>3-dehydro-D-erythronate + ATP = 3-dehydro-4-O-phospho-D-erythronate + ADP + H(+)</text>
        <dbReference type="Rhea" id="RHEA:52556"/>
        <dbReference type="ChEBI" id="CHEBI:15378"/>
        <dbReference type="ChEBI" id="CHEBI:30616"/>
        <dbReference type="ChEBI" id="CHEBI:57958"/>
        <dbReference type="ChEBI" id="CHEBI:136593"/>
        <dbReference type="ChEBI" id="CHEBI:456216"/>
        <dbReference type="EC" id="2.7.1.217"/>
    </reaction>
</comment>
<dbReference type="EC" id="2.7.1.217" evidence="10"/>
<evidence type="ECO:0000256" key="5">
    <source>
        <dbReference type="ARBA" id="ARBA00022840"/>
    </source>
</evidence>
<dbReference type="SUPFAM" id="SSF142764">
    <property type="entry name" value="YgbK-like"/>
    <property type="match status" value="1"/>
</dbReference>
<comment type="function">
    <text evidence="9">Catalyzes the ATP-dependent phosphorylation of 3-oxo-tetronate to 3-oxo-tetronate 4-phosphate.</text>
</comment>
<evidence type="ECO:0000313" key="16">
    <source>
        <dbReference type="Proteomes" id="UP000469185"/>
    </source>
</evidence>
<keyword evidence="3" id="KW-0547">Nucleotide-binding</keyword>
<dbReference type="Gene3D" id="3.40.50.10840">
    <property type="entry name" value="Putative sugar-binding, N-terminal domain"/>
    <property type="match status" value="1"/>
</dbReference>
<feature type="domain" description="Four-carbon acid sugar kinase N-terminal" evidence="13">
    <location>
        <begin position="3"/>
        <end position="227"/>
    </location>
</feature>
<dbReference type="InterPro" id="IPR031475">
    <property type="entry name" value="NBD_C"/>
</dbReference>
<evidence type="ECO:0000259" key="13">
    <source>
        <dbReference type="Pfam" id="PF07005"/>
    </source>
</evidence>
<evidence type="ECO:0000256" key="8">
    <source>
        <dbReference type="ARBA" id="ARBA00036346"/>
    </source>
</evidence>
<dbReference type="Pfam" id="PF07005">
    <property type="entry name" value="SBD_N"/>
    <property type="match status" value="1"/>
</dbReference>
<organism evidence="15 16">
    <name type="scientific">Phytoactinopolyspora alkaliphila</name>
    <dbReference type="NCBI Taxonomy" id="1783498"/>
    <lineage>
        <taxon>Bacteria</taxon>
        <taxon>Bacillati</taxon>
        <taxon>Actinomycetota</taxon>
        <taxon>Actinomycetes</taxon>
        <taxon>Jiangellales</taxon>
        <taxon>Jiangellaceae</taxon>
        <taxon>Phytoactinopolyspora</taxon>
    </lineage>
</organism>
<comment type="catalytic activity">
    <reaction evidence="7">
        <text>3-dehydro-L-erythronate + ATP = 3-dehydro-4-O-phospho-L-erythronate + ADP + H(+)</text>
        <dbReference type="Rhea" id="RHEA:52552"/>
        <dbReference type="ChEBI" id="CHEBI:15378"/>
        <dbReference type="ChEBI" id="CHEBI:30616"/>
        <dbReference type="ChEBI" id="CHEBI:136592"/>
        <dbReference type="ChEBI" id="CHEBI:136670"/>
        <dbReference type="ChEBI" id="CHEBI:456216"/>
        <dbReference type="EC" id="2.7.1.217"/>
    </reaction>
</comment>
<dbReference type="NCBIfam" id="NF043035">
    <property type="entry name" value="OxoTetrKin"/>
    <property type="match status" value="1"/>
</dbReference>
<proteinExistence type="inferred from homology"/>
<dbReference type="InterPro" id="IPR010737">
    <property type="entry name" value="4-carb_acid_sugar_kinase_N"/>
</dbReference>
<keyword evidence="2" id="KW-0808">Transferase</keyword>
<comment type="caution">
    <text evidence="15">The sequence shown here is derived from an EMBL/GenBank/DDBJ whole genome shotgun (WGS) entry which is preliminary data.</text>
</comment>
<dbReference type="GO" id="GO:0005524">
    <property type="term" value="F:ATP binding"/>
    <property type="evidence" value="ECO:0007669"/>
    <property type="project" value="UniProtKB-KW"/>
</dbReference>
<dbReference type="AlphaFoldDB" id="A0A6N9YP21"/>
<evidence type="ECO:0000313" key="15">
    <source>
        <dbReference type="EMBL" id="NED96697.1"/>
    </source>
</evidence>
<dbReference type="GO" id="GO:0016301">
    <property type="term" value="F:kinase activity"/>
    <property type="evidence" value="ECO:0007669"/>
    <property type="project" value="UniProtKB-KW"/>
</dbReference>
<dbReference type="Proteomes" id="UP000469185">
    <property type="component" value="Unassembled WGS sequence"/>
</dbReference>
<reference evidence="15 16" key="1">
    <citation type="submission" date="2020-02" db="EMBL/GenBank/DDBJ databases">
        <authorList>
            <person name="Li X.-J."/>
            <person name="Feng X.-M."/>
        </authorList>
    </citation>
    <scope>NUCLEOTIDE SEQUENCE [LARGE SCALE GENOMIC DNA]</scope>
    <source>
        <strain evidence="15 16">CGMCC 4.7225</strain>
    </source>
</reference>
<keyword evidence="16" id="KW-1185">Reference proteome</keyword>
<evidence type="ECO:0000256" key="10">
    <source>
        <dbReference type="ARBA" id="ARBA00039095"/>
    </source>
</evidence>
<protein>
    <recommendedName>
        <fullName evidence="11">3-oxo-tetronate kinase</fullName>
        <ecNumber evidence="10">2.7.1.217</ecNumber>
    </recommendedName>
    <alternativeName>
        <fullName evidence="12">3-dehydrotetronate 4-kinase</fullName>
    </alternativeName>
</protein>
<dbReference type="EMBL" id="JAAGOB010000008">
    <property type="protein sequence ID" value="NED96697.1"/>
    <property type="molecule type" value="Genomic_DNA"/>
</dbReference>
<evidence type="ECO:0000256" key="1">
    <source>
        <dbReference type="ARBA" id="ARBA00005715"/>
    </source>
</evidence>
<dbReference type="InterPro" id="IPR042213">
    <property type="entry name" value="NBD_C_sf"/>
</dbReference>
<dbReference type="Gene3D" id="3.40.980.20">
    <property type="entry name" value="Four-carbon acid sugar kinase, nucleotide binding domain"/>
    <property type="match status" value="1"/>
</dbReference>
<accession>A0A6N9YP21</accession>
<evidence type="ECO:0000256" key="6">
    <source>
        <dbReference type="ARBA" id="ARBA00023277"/>
    </source>
</evidence>
<dbReference type="InterPro" id="IPR050007">
    <property type="entry name" value="OtnK"/>
</dbReference>
<dbReference type="InterPro" id="IPR037051">
    <property type="entry name" value="4-carb_acid_sugar_kinase_N_sf"/>
</dbReference>
<evidence type="ECO:0000256" key="9">
    <source>
        <dbReference type="ARBA" id="ARBA00037335"/>
    </source>
</evidence>
<keyword evidence="4 15" id="KW-0418">Kinase</keyword>
<sequence>MTLGAVADDLTGAIDLATNLAGRGFRTVVAIGVPADEPEPGTDAIVAALKTRSVAADDAVAESLNAVDALARLGCRRYYVKYCSTFDSTAEGNIGPVSEAICDRLGVDSAVVVPSFPAAGRTVYQGRLFVHDKLLHESHMKDHPLNPMRESDVVSLLRPQTRHPVGAVRYEQVHAGPDRIRAALDAETAGGARLVVVDAVTNEDLVAIAAATEKDAVVTGGSGLAAGFIGPRADDPDSVRSGGRAAPPRAVIVGSVSAASQGQVEHARAHLPFRELDVTAARDDLGRHVEALGQWAQKQWNDEPERPVLISSGQVRGHDPELSRVVEHANAALAVELARRGARQFVIGGGETSGAVINALGIRQLTIGRELAPGVAWASGTAPRGGPPGEVTYDVILKSGNFGAPDLFTAAWKELA</sequence>
<evidence type="ECO:0000256" key="7">
    <source>
        <dbReference type="ARBA" id="ARBA00035898"/>
    </source>
</evidence>
<evidence type="ECO:0000256" key="11">
    <source>
        <dbReference type="ARBA" id="ARBA00039461"/>
    </source>
</evidence>
<keyword evidence="5" id="KW-0067">ATP-binding</keyword>
<evidence type="ECO:0000259" key="14">
    <source>
        <dbReference type="Pfam" id="PF17042"/>
    </source>
</evidence>
<name>A0A6N9YP21_9ACTN</name>
<dbReference type="Pfam" id="PF17042">
    <property type="entry name" value="NBD_C"/>
    <property type="match status" value="1"/>
</dbReference>
<evidence type="ECO:0000256" key="3">
    <source>
        <dbReference type="ARBA" id="ARBA00022741"/>
    </source>
</evidence>